<feature type="domain" description="Cell wall elongation regulator TseB-like" evidence="1">
    <location>
        <begin position="34"/>
        <end position="73"/>
    </location>
</feature>
<proteinExistence type="predicted"/>
<accession>A0A380KXT1</accession>
<dbReference type="AlphaFoldDB" id="A0A380KXT1"/>
<name>A0A380KXT1_9STRE</name>
<protein>
    <submittedName>
        <fullName evidence="2">Peptidase propeptide and ypeb domain-containing protein</fullName>
    </submittedName>
</protein>
<evidence type="ECO:0000313" key="3">
    <source>
        <dbReference type="Proteomes" id="UP000254634"/>
    </source>
</evidence>
<dbReference type="SUPFAM" id="SSF54403">
    <property type="entry name" value="Cystatin/monellin"/>
    <property type="match status" value="2"/>
</dbReference>
<evidence type="ECO:0000259" key="1">
    <source>
        <dbReference type="Pfam" id="PF17881"/>
    </source>
</evidence>
<sequence length="144" mass="16127">MGSALLLLSLIISLGVIVYLAQLPYAAARQEITRIAGKEAGIKTIESIDFFNAKESYTSLIGKNVKGHEKAVLLDKKQQQVYIYDLKQGLSQKEAEKIAHTKGVKQIDKVTFGRLNDKPVWEVKSGVHYYIVNFEKAITSKEEE</sequence>
<organism evidence="2 3">
    <name type="scientific">Streptococcus massiliensis</name>
    <dbReference type="NCBI Taxonomy" id="313439"/>
    <lineage>
        <taxon>Bacteria</taxon>
        <taxon>Bacillati</taxon>
        <taxon>Bacillota</taxon>
        <taxon>Bacilli</taxon>
        <taxon>Lactobacillales</taxon>
        <taxon>Streptococcaceae</taxon>
        <taxon>Streptococcus</taxon>
    </lineage>
</organism>
<evidence type="ECO:0000313" key="2">
    <source>
        <dbReference type="EMBL" id="SUN76089.1"/>
    </source>
</evidence>
<dbReference type="Proteomes" id="UP000254634">
    <property type="component" value="Unassembled WGS sequence"/>
</dbReference>
<dbReference type="Gene3D" id="3.10.450.40">
    <property type="match status" value="1"/>
</dbReference>
<dbReference type="STRING" id="1123307.GCA_000380065_01018"/>
<gene>
    <name evidence="2" type="ORF">NCTC13765_00535</name>
</gene>
<dbReference type="EMBL" id="UHFR01000005">
    <property type="protein sequence ID" value="SUN76089.1"/>
    <property type="molecule type" value="Genomic_DNA"/>
</dbReference>
<reference evidence="2" key="1">
    <citation type="submission" date="2018-06" db="EMBL/GenBank/DDBJ databases">
        <authorList>
            <consortium name="Pathogen Informatics"/>
            <person name="Doyle S."/>
        </authorList>
    </citation>
    <scope>NUCLEOTIDE SEQUENCE [LARGE SCALE GENOMIC DNA]</scope>
    <source>
        <strain evidence="2">NCTC13765</strain>
    </source>
</reference>
<dbReference type="Pfam" id="PF17881">
    <property type="entry name" value="TseB"/>
    <property type="match status" value="1"/>
</dbReference>
<dbReference type="InterPro" id="IPR046350">
    <property type="entry name" value="Cystatin_sf"/>
</dbReference>
<dbReference type="InterPro" id="IPR041401">
    <property type="entry name" value="TseB-like_dom"/>
</dbReference>
<keyword evidence="3" id="KW-1185">Reference proteome</keyword>